<evidence type="ECO:0000313" key="2">
    <source>
        <dbReference type="EMBL" id="KAH9366980.1"/>
    </source>
</evidence>
<feature type="compositionally biased region" description="Basic and acidic residues" evidence="1">
    <location>
        <begin position="305"/>
        <end position="316"/>
    </location>
</feature>
<dbReference type="EMBL" id="JABSTR010000004">
    <property type="protein sequence ID" value="KAH9366980.1"/>
    <property type="molecule type" value="Genomic_DNA"/>
</dbReference>
<name>A0A9J6FY61_HAELO</name>
<feature type="compositionally biased region" description="Pro residues" evidence="1">
    <location>
        <begin position="386"/>
        <end position="396"/>
    </location>
</feature>
<dbReference type="OMA" id="HGTACHE"/>
<dbReference type="AlphaFoldDB" id="A0A9J6FY61"/>
<dbReference type="Proteomes" id="UP000821853">
    <property type="component" value="Chromosome 2"/>
</dbReference>
<keyword evidence="3" id="KW-1185">Reference proteome</keyword>
<protein>
    <submittedName>
        <fullName evidence="2">Uncharacterized protein</fullName>
    </submittedName>
</protein>
<evidence type="ECO:0000313" key="3">
    <source>
        <dbReference type="Proteomes" id="UP000821853"/>
    </source>
</evidence>
<accession>A0A9J6FY61</accession>
<feature type="compositionally biased region" description="Polar residues" evidence="1">
    <location>
        <begin position="355"/>
        <end position="366"/>
    </location>
</feature>
<gene>
    <name evidence="2" type="ORF">HPB48_016501</name>
</gene>
<feature type="region of interest" description="Disordered" evidence="1">
    <location>
        <begin position="276"/>
        <end position="397"/>
    </location>
</feature>
<dbReference type="VEuPathDB" id="VectorBase:HLOH_058854"/>
<organism evidence="2 3">
    <name type="scientific">Haemaphysalis longicornis</name>
    <name type="common">Bush tick</name>
    <dbReference type="NCBI Taxonomy" id="44386"/>
    <lineage>
        <taxon>Eukaryota</taxon>
        <taxon>Metazoa</taxon>
        <taxon>Ecdysozoa</taxon>
        <taxon>Arthropoda</taxon>
        <taxon>Chelicerata</taxon>
        <taxon>Arachnida</taxon>
        <taxon>Acari</taxon>
        <taxon>Parasitiformes</taxon>
        <taxon>Ixodida</taxon>
        <taxon>Ixodoidea</taxon>
        <taxon>Ixodidae</taxon>
        <taxon>Haemaphysalinae</taxon>
        <taxon>Haemaphysalis</taxon>
    </lineage>
</organism>
<reference evidence="2 3" key="1">
    <citation type="journal article" date="2020" name="Cell">
        <title>Large-Scale Comparative Analyses of Tick Genomes Elucidate Their Genetic Diversity and Vector Capacities.</title>
        <authorList>
            <consortium name="Tick Genome and Microbiome Consortium (TIGMIC)"/>
            <person name="Jia N."/>
            <person name="Wang J."/>
            <person name="Shi W."/>
            <person name="Du L."/>
            <person name="Sun Y."/>
            <person name="Zhan W."/>
            <person name="Jiang J.F."/>
            <person name="Wang Q."/>
            <person name="Zhang B."/>
            <person name="Ji P."/>
            <person name="Bell-Sakyi L."/>
            <person name="Cui X.M."/>
            <person name="Yuan T.T."/>
            <person name="Jiang B.G."/>
            <person name="Yang W.F."/>
            <person name="Lam T.T."/>
            <person name="Chang Q.C."/>
            <person name="Ding S.J."/>
            <person name="Wang X.J."/>
            <person name="Zhu J.G."/>
            <person name="Ruan X.D."/>
            <person name="Zhao L."/>
            <person name="Wei J.T."/>
            <person name="Ye R.Z."/>
            <person name="Que T.C."/>
            <person name="Du C.H."/>
            <person name="Zhou Y.H."/>
            <person name="Cheng J.X."/>
            <person name="Dai P.F."/>
            <person name="Guo W.B."/>
            <person name="Han X.H."/>
            <person name="Huang E.J."/>
            <person name="Li L.F."/>
            <person name="Wei W."/>
            <person name="Gao Y.C."/>
            <person name="Liu J.Z."/>
            <person name="Shao H.Z."/>
            <person name="Wang X."/>
            <person name="Wang C.C."/>
            <person name="Yang T.C."/>
            <person name="Huo Q.B."/>
            <person name="Li W."/>
            <person name="Chen H.Y."/>
            <person name="Chen S.E."/>
            <person name="Zhou L.G."/>
            <person name="Ni X.B."/>
            <person name="Tian J.H."/>
            <person name="Sheng Y."/>
            <person name="Liu T."/>
            <person name="Pan Y.S."/>
            <person name="Xia L.Y."/>
            <person name="Li J."/>
            <person name="Zhao F."/>
            <person name="Cao W.C."/>
        </authorList>
    </citation>
    <scope>NUCLEOTIDE SEQUENCE [LARGE SCALE GENOMIC DNA]</scope>
    <source>
        <strain evidence="2">HaeL-2018</strain>
    </source>
</reference>
<sequence>MDSTIPMDSTNQNVASHYVEAGTNPHPWQFPTTAPRQATSTTVVLKFLDNTNLSALNFAHLCHAILQTAGLTKLERNDTFIKLRASQNLLAIDTYRPTAVQKIISMQEVPTNGKCHGVRSYVANDPSNARGVIHGIFTDVPDETLREELHIPGRKILAARRLGKTNTILITVEGRNLPRHATFFSGVYRIFPQQPQSKQCHHCHAIGHRADVCPNKNEYVRCANCGKQFPPNVDPATTPHECEAHCVNCNGEHQSSSAKCQARIDATTALRARFHATQRRRQEPPPQRDDAQAWPLLPTSNRFDLLSRSHERSKSRDHSKHRSRSLHRRRGTSNKLHPQTKKHGQNKVHIEATQPARSTVQATSPSQPHQDPLQDKQDPPQVSGPANPPTPPPIIKPPILKIPTLNPIYTNTIQNLQPPSPSAIAQQVHEIIQQSLPGLLQQILASLIQQALAPLENMLQQLTARLQVVEEELLPRKRHTPTTAEPTNAEHV</sequence>
<comment type="caution">
    <text evidence="2">The sequence shown here is derived from an EMBL/GenBank/DDBJ whole genome shotgun (WGS) entry which is preliminary data.</text>
</comment>
<dbReference type="OrthoDB" id="6492840at2759"/>
<proteinExistence type="predicted"/>
<feature type="compositionally biased region" description="Basic and acidic residues" evidence="1">
    <location>
        <begin position="280"/>
        <end position="291"/>
    </location>
</feature>
<evidence type="ECO:0000256" key="1">
    <source>
        <dbReference type="SAM" id="MobiDB-lite"/>
    </source>
</evidence>
<feature type="compositionally biased region" description="Basic residues" evidence="1">
    <location>
        <begin position="317"/>
        <end position="346"/>
    </location>
</feature>